<dbReference type="EMBL" id="BGPR01000280">
    <property type="protein sequence ID" value="GBM10083.1"/>
    <property type="molecule type" value="Genomic_DNA"/>
</dbReference>
<gene>
    <name evidence="2" type="ORF">AVEN_92911_1</name>
</gene>
<feature type="compositionally biased region" description="Polar residues" evidence="1">
    <location>
        <begin position="52"/>
        <end position="67"/>
    </location>
</feature>
<evidence type="ECO:0000313" key="2">
    <source>
        <dbReference type="EMBL" id="GBM10083.1"/>
    </source>
</evidence>
<feature type="region of interest" description="Disordered" evidence="1">
    <location>
        <begin position="88"/>
        <end position="112"/>
    </location>
</feature>
<protein>
    <submittedName>
        <fullName evidence="2">Uncharacterized protein</fullName>
    </submittedName>
</protein>
<dbReference type="Proteomes" id="UP000499080">
    <property type="component" value="Unassembled WGS sequence"/>
</dbReference>
<accession>A0A4Y2D090</accession>
<proteinExistence type="predicted"/>
<reference evidence="2 3" key="1">
    <citation type="journal article" date="2019" name="Sci. Rep.">
        <title>Orb-weaving spider Araneus ventricosus genome elucidates the spidroin gene catalogue.</title>
        <authorList>
            <person name="Kono N."/>
            <person name="Nakamura H."/>
            <person name="Ohtoshi R."/>
            <person name="Moran D.A.P."/>
            <person name="Shinohara A."/>
            <person name="Yoshida Y."/>
            <person name="Fujiwara M."/>
            <person name="Mori M."/>
            <person name="Tomita M."/>
            <person name="Arakawa K."/>
        </authorList>
    </citation>
    <scope>NUCLEOTIDE SEQUENCE [LARGE SCALE GENOMIC DNA]</scope>
</reference>
<sequence>MIYVGRNCGYLLMVKTVSEFLITISGRSMTLAPINGAPLKPKVLGRKRVESDSPNPSGHLSTAPQSAINFPSDARKWAVVGKDNWTGYLLSDHRTSPPLKRSQPPQTGLRRC</sequence>
<evidence type="ECO:0000256" key="1">
    <source>
        <dbReference type="SAM" id="MobiDB-lite"/>
    </source>
</evidence>
<evidence type="ECO:0000313" key="3">
    <source>
        <dbReference type="Proteomes" id="UP000499080"/>
    </source>
</evidence>
<name>A0A4Y2D090_ARAVE</name>
<keyword evidence="3" id="KW-1185">Reference proteome</keyword>
<feature type="region of interest" description="Disordered" evidence="1">
    <location>
        <begin position="43"/>
        <end position="67"/>
    </location>
</feature>
<comment type="caution">
    <text evidence="2">The sequence shown here is derived from an EMBL/GenBank/DDBJ whole genome shotgun (WGS) entry which is preliminary data.</text>
</comment>
<organism evidence="2 3">
    <name type="scientific">Araneus ventricosus</name>
    <name type="common">Orbweaver spider</name>
    <name type="synonym">Epeira ventricosa</name>
    <dbReference type="NCBI Taxonomy" id="182803"/>
    <lineage>
        <taxon>Eukaryota</taxon>
        <taxon>Metazoa</taxon>
        <taxon>Ecdysozoa</taxon>
        <taxon>Arthropoda</taxon>
        <taxon>Chelicerata</taxon>
        <taxon>Arachnida</taxon>
        <taxon>Araneae</taxon>
        <taxon>Araneomorphae</taxon>
        <taxon>Entelegynae</taxon>
        <taxon>Araneoidea</taxon>
        <taxon>Araneidae</taxon>
        <taxon>Araneus</taxon>
    </lineage>
</organism>
<dbReference type="AlphaFoldDB" id="A0A4Y2D090"/>